<reference evidence="2" key="2">
    <citation type="submission" date="2013-10" db="EMBL/GenBank/DDBJ databases">
        <authorList>
            <person name="Aslett M."/>
        </authorList>
    </citation>
    <scope>NUCLEOTIDE SEQUENCE [LARGE SCALE GENOMIC DNA]</scope>
    <source>
        <strain evidence="2">Houghton</strain>
    </source>
</reference>
<dbReference type="EMBL" id="HG734326">
    <property type="protein sequence ID" value="CDJ35851.1"/>
    <property type="molecule type" value="Genomic_DNA"/>
</dbReference>
<reference evidence="2" key="1">
    <citation type="submission" date="2013-10" db="EMBL/GenBank/DDBJ databases">
        <title>Genomic analysis of the causative agents of coccidiosis in chickens.</title>
        <authorList>
            <person name="Reid A.J."/>
            <person name="Blake D."/>
            <person name="Billington K."/>
            <person name="Browne H."/>
            <person name="Dunn M."/>
            <person name="Hung S."/>
            <person name="Kawahara F."/>
            <person name="Miranda-Saavedra D."/>
            <person name="Mourier T."/>
            <person name="Nagra H."/>
            <person name="Otto T.D."/>
            <person name="Rawlings N."/>
            <person name="Sanchez A."/>
            <person name="Sanders M."/>
            <person name="Subramaniam C."/>
            <person name="Tay Y."/>
            <person name="Dear P."/>
            <person name="Doerig C."/>
            <person name="Gruber A."/>
            <person name="Parkinson J."/>
            <person name="Shirley M."/>
            <person name="Wan K.L."/>
            <person name="Berriman M."/>
            <person name="Tomley F."/>
            <person name="Pain A."/>
        </authorList>
    </citation>
    <scope>NUCLEOTIDE SEQUENCE [LARGE SCALE GENOMIC DNA]</scope>
    <source>
        <strain evidence="2">Houghton</strain>
    </source>
</reference>
<sequence>MLLSPAWRCGVTAAGAEALSPPEDYFVSCEQLPMMYPSCHDTQEAGEGEDAVAAPPVRIIPTEHPQASPFQPLPEKEVPVAKLQEFDWEMETHRLAFLELAEEEDRELAEEEDRELAEEEDRELAEEEDRELAEEEDRELAEEEDRELALAEEEDRELAEEEDRQLVEEEDREVAEDEYLQLAEEEYLQLAEEEYLQLAEEEYLALVEEE</sequence>
<protein>
    <submittedName>
        <fullName evidence="2">Uncharacterized protein</fullName>
    </submittedName>
</protein>
<accession>U6KGG3</accession>
<proteinExistence type="predicted"/>
<dbReference type="GeneID" id="60403976"/>
<dbReference type="VEuPathDB" id="ToxoDB:EMH_0037050"/>
<organism evidence="2 3">
    <name type="scientific">Eimeria mitis</name>
    <dbReference type="NCBI Taxonomy" id="44415"/>
    <lineage>
        <taxon>Eukaryota</taxon>
        <taxon>Sar</taxon>
        <taxon>Alveolata</taxon>
        <taxon>Apicomplexa</taxon>
        <taxon>Conoidasida</taxon>
        <taxon>Coccidia</taxon>
        <taxon>Eucoccidiorida</taxon>
        <taxon>Eimeriorina</taxon>
        <taxon>Eimeriidae</taxon>
        <taxon>Eimeria</taxon>
    </lineage>
</organism>
<keyword evidence="3" id="KW-1185">Reference proteome</keyword>
<gene>
    <name evidence="2" type="ORF">EMH_0037050</name>
</gene>
<evidence type="ECO:0000313" key="2">
    <source>
        <dbReference type="EMBL" id="CDJ35851.1"/>
    </source>
</evidence>
<evidence type="ECO:0000256" key="1">
    <source>
        <dbReference type="SAM" id="MobiDB-lite"/>
    </source>
</evidence>
<evidence type="ECO:0000313" key="3">
    <source>
        <dbReference type="Proteomes" id="UP000030744"/>
    </source>
</evidence>
<name>U6KGG3_9EIME</name>
<dbReference type="Proteomes" id="UP000030744">
    <property type="component" value="Unassembled WGS sequence"/>
</dbReference>
<dbReference type="RefSeq" id="XP_037878140.1">
    <property type="nucleotide sequence ID" value="XM_038022286.1"/>
</dbReference>
<feature type="region of interest" description="Disordered" evidence="1">
    <location>
        <begin position="103"/>
        <end position="177"/>
    </location>
</feature>
<dbReference type="AlphaFoldDB" id="U6KGG3"/>